<reference evidence="11 12" key="1">
    <citation type="journal article" date="2015" name="Genome Biol. Evol.">
        <title>Phylogenomic analyses indicate that early fungi evolved digesting cell walls of algal ancestors of land plants.</title>
        <authorList>
            <person name="Chang Y."/>
            <person name="Wang S."/>
            <person name="Sekimoto S."/>
            <person name="Aerts A.L."/>
            <person name="Choi C."/>
            <person name="Clum A."/>
            <person name="LaButti K.M."/>
            <person name="Lindquist E.A."/>
            <person name="Yee Ngan C."/>
            <person name="Ohm R.A."/>
            <person name="Salamov A.A."/>
            <person name="Grigoriev I.V."/>
            <person name="Spatafora J.W."/>
            <person name="Berbee M.L."/>
        </authorList>
    </citation>
    <scope>NUCLEOTIDE SEQUENCE [LARGE SCALE GENOMIC DNA]</scope>
    <source>
        <strain evidence="11 12">NRRL 28638</strain>
    </source>
</reference>
<evidence type="ECO:0000313" key="12">
    <source>
        <dbReference type="Proteomes" id="UP000070444"/>
    </source>
</evidence>
<evidence type="ECO:0000256" key="2">
    <source>
        <dbReference type="ARBA" id="ARBA00009525"/>
    </source>
</evidence>
<accession>A0A137PEP9</accession>
<dbReference type="Proteomes" id="UP000070444">
    <property type="component" value="Unassembled WGS sequence"/>
</dbReference>
<dbReference type="GO" id="GO:0003684">
    <property type="term" value="F:damaged DNA binding"/>
    <property type="evidence" value="ECO:0007669"/>
    <property type="project" value="InterPro"/>
</dbReference>
<keyword evidence="3" id="KW-0227">DNA damage</keyword>
<dbReference type="InterPro" id="IPR018327">
    <property type="entry name" value="BHD_2"/>
</dbReference>
<dbReference type="GO" id="GO:0071942">
    <property type="term" value="C:XPC complex"/>
    <property type="evidence" value="ECO:0007669"/>
    <property type="project" value="TreeGrafter"/>
</dbReference>
<evidence type="ECO:0000256" key="3">
    <source>
        <dbReference type="ARBA" id="ARBA00022763"/>
    </source>
</evidence>
<dbReference type="SMART" id="SM01032">
    <property type="entry name" value="BHD_3"/>
    <property type="match status" value="1"/>
</dbReference>
<dbReference type="Gene3D" id="2.20.20.110">
    <property type="entry name" value="Rad4, beta-hairpin domain BHD1"/>
    <property type="match status" value="1"/>
</dbReference>
<dbReference type="Gene3D" id="3.90.260.10">
    <property type="entry name" value="Transglutaminase-like"/>
    <property type="match status" value="1"/>
</dbReference>
<dbReference type="InterPro" id="IPR004583">
    <property type="entry name" value="DNA_repair_Rad4"/>
</dbReference>
<organism evidence="11 12">
    <name type="scientific">Conidiobolus coronatus (strain ATCC 28846 / CBS 209.66 / NRRL 28638)</name>
    <name type="common">Delacroixia coronata</name>
    <dbReference type="NCBI Taxonomy" id="796925"/>
    <lineage>
        <taxon>Eukaryota</taxon>
        <taxon>Fungi</taxon>
        <taxon>Fungi incertae sedis</taxon>
        <taxon>Zoopagomycota</taxon>
        <taxon>Entomophthoromycotina</taxon>
        <taxon>Entomophthoromycetes</taxon>
        <taxon>Entomophthorales</taxon>
        <taxon>Ancylistaceae</taxon>
        <taxon>Conidiobolus</taxon>
    </lineage>
</organism>
<dbReference type="Gene3D" id="3.30.70.2460">
    <property type="entry name" value="Rad4, beta-hairpin domain BHD3"/>
    <property type="match status" value="1"/>
</dbReference>
<name>A0A137PEP9_CONC2</name>
<dbReference type="SMART" id="SM01031">
    <property type="entry name" value="BHD_2"/>
    <property type="match status" value="1"/>
</dbReference>
<dbReference type="Pfam" id="PF03835">
    <property type="entry name" value="Rad4"/>
    <property type="match status" value="1"/>
</dbReference>
<comment type="subcellular location">
    <subcellularLocation>
        <location evidence="1">Nucleus</location>
    </subcellularLocation>
</comment>
<evidence type="ECO:0000256" key="6">
    <source>
        <dbReference type="SAM" id="Coils"/>
    </source>
</evidence>
<dbReference type="InterPro" id="IPR018328">
    <property type="entry name" value="Rad4_beta-hairpin_dom3"/>
</dbReference>
<dbReference type="GO" id="GO:0003697">
    <property type="term" value="F:single-stranded DNA binding"/>
    <property type="evidence" value="ECO:0007669"/>
    <property type="project" value="TreeGrafter"/>
</dbReference>
<feature type="region of interest" description="Disordered" evidence="7">
    <location>
        <begin position="56"/>
        <end position="78"/>
    </location>
</feature>
<dbReference type="SUPFAM" id="SSF54001">
    <property type="entry name" value="Cysteine proteinases"/>
    <property type="match status" value="1"/>
</dbReference>
<sequence length="663" mass="76709">MECSSQEYESNSSNKRLKLDSSQNKNSSEYEVNGEEEEDNFELVFEEEDDYYMEDESLCLPDPGSDLPSPAPLDESSPEAIQNFDINKYIYNPSSSQEPSQSQIKIENAPDVDFSGEEEDFNDIIWDEVVDESVNDNLVKNEIEQNIVETSLNSRIYDTQLPGLNTESITITMDEPKEEKKNRIGLSKVERDLIINLHRSSFLGWVAVGKYWNCLIKNKALQAQLMSLLPLNFFKYAQLRQGQSLLPNLTQLLKWWKMKFNFKKHNCIFCNNKKCTIYELDEPILEGCSNLMSIQFVSLLKALGFRVRLILGVQLITSYVYFMSLADTPGQYNELSYNAIWIEVLDPFTDMWTVIQPSSAFAAPGSARPDRLSQLIPKHPHPSKVMTYVFAFDQSVSEITPRYVPNFLSVATLARSRLLSNQFLSEIFEDMEPTTTWQFKERQQMEQYQVMEKMPQSLAGFRNHPLYTLPQLLHKNQFILPSTRPIGLFKGSPVYDTNSVLNLKSEMNWYLLGRVIKEGESALKFNLFAEYQTKLYEPPTIEDGKLPRNKHGNWDLYQPHMLPQNTVHINLPNVLTFLKTSDYEYVEAVTGFIFNKQGAIPQVNGAIVHSVDAEEIKEYCEAELERKEREEKFKEKKEAYLLWIDIIKFVKSRARIMKEFGVE</sequence>
<gene>
    <name evidence="11" type="ORF">CONCODRAFT_3580</name>
</gene>
<dbReference type="InterPro" id="IPR036985">
    <property type="entry name" value="Transglutaminase-like_sf"/>
</dbReference>
<dbReference type="InterPro" id="IPR038765">
    <property type="entry name" value="Papain-like_cys_pep_sf"/>
</dbReference>
<evidence type="ECO:0000256" key="1">
    <source>
        <dbReference type="ARBA" id="ARBA00004123"/>
    </source>
</evidence>
<evidence type="ECO:0000259" key="8">
    <source>
        <dbReference type="SMART" id="SM01030"/>
    </source>
</evidence>
<feature type="coiled-coil region" evidence="6">
    <location>
        <begin position="610"/>
        <end position="637"/>
    </location>
</feature>
<dbReference type="GO" id="GO:0005737">
    <property type="term" value="C:cytoplasm"/>
    <property type="evidence" value="ECO:0007669"/>
    <property type="project" value="TreeGrafter"/>
</dbReference>
<keyword evidence="12" id="KW-1185">Reference proteome</keyword>
<dbReference type="GO" id="GO:0006298">
    <property type="term" value="P:mismatch repair"/>
    <property type="evidence" value="ECO:0007669"/>
    <property type="project" value="TreeGrafter"/>
</dbReference>
<dbReference type="OrthoDB" id="300780at2759"/>
<dbReference type="PANTHER" id="PTHR12135:SF0">
    <property type="entry name" value="DNA REPAIR PROTEIN COMPLEMENTING XP-C CELLS"/>
    <property type="match status" value="1"/>
</dbReference>
<dbReference type="Pfam" id="PF10405">
    <property type="entry name" value="BHD_3"/>
    <property type="match status" value="1"/>
</dbReference>
<dbReference type="PANTHER" id="PTHR12135">
    <property type="entry name" value="DNA REPAIR PROTEIN XP-C / RAD4"/>
    <property type="match status" value="1"/>
</dbReference>
<comment type="similarity">
    <text evidence="2">Belongs to the XPC family.</text>
</comment>
<evidence type="ECO:0000256" key="7">
    <source>
        <dbReference type="SAM" id="MobiDB-lite"/>
    </source>
</evidence>
<feature type="compositionally biased region" description="Polar residues" evidence="7">
    <location>
        <begin position="1"/>
        <end position="27"/>
    </location>
</feature>
<feature type="domain" description="Rad4 beta-hairpin" evidence="10">
    <location>
        <begin position="546"/>
        <end position="620"/>
    </location>
</feature>
<proteinExistence type="inferred from homology"/>
<feature type="region of interest" description="Disordered" evidence="7">
    <location>
        <begin position="1"/>
        <end position="41"/>
    </location>
</feature>
<dbReference type="InterPro" id="IPR018325">
    <property type="entry name" value="Rad4/PNGase_transGLS-fold"/>
</dbReference>
<feature type="compositionally biased region" description="Acidic residues" evidence="7">
    <location>
        <begin position="32"/>
        <end position="41"/>
    </location>
</feature>
<dbReference type="AlphaFoldDB" id="A0A137PEP9"/>
<dbReference type="GO" id="GO:0006289">
    <property type="term" value="P:nucleotide-excision repair"/>
    <property type="evidence" value="ECO:0007669"/>
    <property type="project" value="InterPro"/>
</dbReference>
<keyword evidence="4" id="KW-0234">DNA repair</keyword>
<dbReference type="InterPro" id="IPR018326">
    <property type="entry name" value="Rad4_beta-hairpin_dom1"/>
</dbReference>
<evidence type="ECO:0000256" key="4">
    <source>
        <dbReference type="ARBA" id="ARBA00023204"/>
    </source>
</evidence>
<dbReference type="STRING" id="796925.A0A137PEP9"/>
<feature type="domain" description="Rad4 beta-hairpin" evidence="8">
    <location>
        <begin position="450"/>
        <end position="501"/>
    </location>
</feature>
<dbReference type="SMART" id="SM01030">
    <property type="entry name" value="BHD_1"/>
    <property type="match status" value="1"/>
</dbReference>
<evidence type="ECO:0000259" key="9">
    <source>
        <dbReference type="SMART" id="SM01031"/>
    </source>
</evidence>
<keyword evidence="5" id="KW-0539">Nucleus</keyword>
<dbReference type="EMBL" id="KQ964436">
    <property type="protein sequence ID" value="KXN73479.1"/>
    <property type="molecule type" value="Genomic_DNA"/>
</dbReference>
<evidence type="ECO:0000313" key="11">
    <source>
        <dbReference type="EMBL" id="KXN73479.1"/>
    </source>
</evidence>
<dbReference type="Pfam" id="PF10403">
    <property type="entry name" value="BHD_1"/>
    <property type="match status" value="1"/>
</dbReference>
<protein>
    <submittedName>
        <fullName evidence="11">Rad4-domain-containing protein</fullName>
    </submittedName>
</protein>
<evidence type="ECO:0000256" key="5">
    <source>
        <dbReference type="ARBA" id="ARBA00023242"/>
    </source>
</evidence>
<dbReference type="InterPro" id="IPR042488">
    <property type="entry name" value="Rad4_BHD3_sf"/>
</dbReference>
<feature type="domain" description="Rad4 beta-hairpin" evidence="9">
    <location>
        <begin position="503"/>
        <end position="539"/>
    </location>
</feature>
<dbReference type="GO" id="GO:0000111">
    <property type="term" value="C:nucleotide-excision repair factor 2 complex"/>
    <property type="evidence" value="ECO:0007669"/>
    <property type="project" value="TreeGrafter"/>
</dbReference>
<keyword evidence="6" id="KW-0175">Coiled coil</keyword>
<evidence type="ECO:0000259" key="10">
    <source>
        <dbReference type="SMART" id="SM01032"/>
    </source>
</evidence>